<dbReference type="Proteomes" id="UP001189429">
    <property type="component" value="Unassembled WGS sequence"/>
</dbReference>
<proteinExistence type="predicted"/>
<protein>
    <recommendedName>
        <fullName evidence="4">AGC-kinase C-terminal domain-containing protein</fullName>
    </recommendedName>
</protein>
<gene>
    <name evidence="2" type="ORF">PCOR1329_LOCUS23111</name>
</gene>
<feature type="region of interest" description="Disordered" evidence="1">
    <location>
        <begin position="67"/>
        <end position="114"/>
    </location>
</feature>
<dbReference type="EMBL" id="CAUYUJ010007780">
    <property type="protein sequence ID" value="CAK0821980.1"/>
    <property type="molecule type" value="Genomic_DNA"/>
</dbReference>
<accession>A0ABN9RRV3</accession>
<name>A0ABN9RRV3_9DINO</name>
<evidence type="ECO:0000313" key="3">
    <source>
        <dbReference type="Proteomes" id="UP001189429"/>
    </source>
</evidence>
<evidence type="ECO:0000256" key="1">
    <source>
        <dbReference type="SAM" id="MobiDB-lite"/>
    </source>
</evidence>
<reference evidence="2" key="1">
    <citation type="submission" date="2023-10" db="EMBL/GenBank/DDBJ databases">
        <authorList>
            <person name="Chen Y."/>
            <person name="Shah S."/>
            <person name="Dougan E. K."/>
            <person name="Thang M."/>
            <person name="Chan C."/>
        </authorList>
    </citation>
    <scope>NUCLEOTIDE SEQUENCE [LARGE SCALE GENOMIC DNA]</scope>
</reference>
<keyword evidence="3" id="KW-1185">Reference proteome</keyword>
<feature type="region of interest" description="Disordered" evidence="1">
    <location>
        <begin position="1"/>
        <end position="22"/>
    </location>
</feature>
<evidence type="ECO:0008006" key="4">
    <source>
        <dbReference type="Google" id="ProtNLM"/>
    </source>
</evidence>
<organism evidence="2 3">
    <name type="scientific">Prorocentrum cordatum</name>
    <dbReference type="NCBI Taxonomy" id="2364126"/>
    <lineage>
        <taxon>Eukaryota</taxon>
        <taxon>Sar</taxon>
        <taxon>Alveolata</taxon>
        <taxon>Dinophyceae</taxon>
        <taxon>Prorocentrales</taxon>
        <taxon>Prorocentraceae</taxon>
        <taxon>Prorocentrum</taxon>
    </lineage>
</organism>
<evidence type="ECO:0000313" key="2">
    <source>
        <dbReference type="EMBL" id="CAK0821980.1"/>
    </source>
</evidence>
<dbReference type="Gene3D" id="1.10.510.10">
    <property type="entry name" value="Transferase(Phosphotransferase) domain 1"/>
    <property type="match status" value="1"/>
</dbReference>
<sequence>MLRKQAAAASSGLPWPPAAGAGAGARAAVGALLRVDPAGRLGASRGVDEIRAHDFFAREDWQAVASAEAPGPPFDESLGHTLASATASPQRPRRVCAGGCGGPGAEAPDPFEGF</sequence>
<comment type="caution">
    <text evidence="2">The sequence shown here is derived from an EMBL/GenBank/DDBJ whole genome shotgun (WGS) entry which is preliminary data.</text>
</comment>